<dbReference type="PANTHER" id="PTHR15107">
    <property type="entry name" value="RETINOBLASTOMA BINDING PROTEIN 8"/>
    <property type="match status" value="1"/>
</dbReference>
<keyword evidence="8" id="KW-1185">Reference proteome</keyword>
<feature type="region of interest" description="Disordered" evidence="5">
    <location>
        <begin position="346"/>
        <end position="456"/>
    </location>
</feature>
<proteinExistence type="predicted"/>
<dbReference type="InterPro" id="IPR013882">
    <property type="entry name" value="Ctp1_C"/>
</dbReference>
<gene>
    <name evidence="7" type="ORF">CVIRNUC_008069</name>
</gene>
<dbReference type="PANTHER" id="PTHR15107:SF0">
    <property type="entry name" value="DNA ENDONUCLEASE ACTIVATOR CTP1 C-TERMINAL DOMAIN-CONTAINING PROTEIN"/>
    <property type="match status" value="1"/>
</dbReference>
<evidence type="ECO:0000256" key="2">
    <source>
        <dbReference type="ARBA" id="ARBA00022763"/>
    </source>
</evidence>
<evidence type="ECO:0000313" key="8">
    <source>
        <dbReference type="Proteomes" id="UP001314263"/>
    </source>
</evidence>
<evidence type="ECO:0000313" key="7">
    <source>
        <dbReference type="EMBL" id="CAK0784864.1"/>
    </source>
</evidence>
<accession>A0AAV1IFT9</accession>
<dbReference type="GO" id="GO:0005634">
    <property type="term" value="C:nucleus"/>
    <property type="evidence" value="ECO:0007669"/>
    <property type="project" value="UniProtKB-SubCell"/>
</dbReference>
<feature type="coiled-coil region" evidence="4">
    <location>
        <begin position="40"/>
        <end position="67"/>
    </location>
</feature>
<dbReference type="Pfam" id="PF08573">
    <property type="entry name" value="SAE2"/>
    <property type="match status" value="1"/>
</dbReference>
<keyword evidence="2" id="KW-0227">DNA damage</keyword>
<dbReference type="Proteomes" id="UP001314263">
    <property type="component" value="Unassembled WGS sequence"/>
</dbReference>
<feature type="compositionally biased region" description="Low complexity" evidence="5">
    <location>
        <begin position="673"/>
        <end position="709"/>
    </location>
</feature>
<evidence type="ECO:0000256" key="1">
    <source>
        <dbReference type="ARBA" id="ARBA00004123"/>
    </source>
</evidence>
<feature type="region of interest" description="Disordered" evidence="5">
    <location>
        <begin position="619"/>
        <end position="639"/>
    </location>
</feature>
<organism evidence="7 8">
    <name type="scientific">Coccomyxa viridis</name>
    <dbReference type="NCBI Taxonomy" id="1274662"/>
    <lineage>
        <taxon>Eukaryota</taxon>
        <taxon>Viridiplantae</taxon>
        <taxon>Chlorophyta</taxon>
        <taxon>core chlorophytes</taxon>
        <taxon>Trebouxiophyceae</taxon>
        <taxon>Trebouxiophyceae incertae sedis</taxon>
        <taxon>Coccomyxaceae</taxon>
        <taxon>Coccomyxa</taxon>
    </lineage>
</organism>
<keyword evidence="4" id="KW-0175">Coiled coil</keyword>
<sequence length="1025" mass="111409">MDPKDFKECAETLVLSAVDECRDLHLKTLQILVGKYSSDYEAWAEEKQQLLQQLGEATERIQVLESAGLRDREEGAAERRQHADKVAELTRSLRACEDHCNCVQAQFDSALEAAMQHSKQHARAEDELSKLKDQLQTCLEYRKKCKHQVTEIQCLRQKLADMEAGGQHASQQGQQVEQHLSTQAMVRSQHSVISKVEPPPSGCPSLKPAVRSAPTPGPGSRRKVATPESAPNCDDEAARLLQRVQEAEGRAEREAQMRLKERANFKAMHQRKLQRMQQEHDELKAKYDAKKRQTAHIWGPSQDGGDQQYQEECGEVESGTAAELMPQDCQVLHNPANAIGDAETPQLQQVQPTADSRPQPLQRSAGNGAGDEQLSRQQSAGMHPSKSRQGPRSPGAKPAHGLAGSEKHGASVERKRSSDKIAGLSVQASQQQRSGRASAGPTAARPTAQASKTCPDGLARQAKASAAAKVQALRSFLDNASCSREATYNVRPERVISPGKRTSPDDSAAHATEEAIPAKRLKHSMQSRAEQLPEHAKLHVKPPDQAAFGNLAMHIGQPLGRLHQDSHGSKSALKPASVSHLLSEENVRNSQDTTCAQVYGCASPSGPSEDPISIDVSQQKRNHAAGHHNVGNCLPPRATTPELADGSAIILQKGEVHSGKHELTAQQGRERVASAAAEDQAQGAAQQPEGAQLEMAASAAALQQSQGTAKQPAQPGQAELLIQVGLERPPDSSPVPLRQVGYTLPVQAAMQPCQAQERSSEAECSQKTRVAVAVAVKEESVRGSPEWKVRGAREAEAQRTGNTLFVEVCQPDLSERGQDGAEEPGPLTQLLGPNRPKQIEQSLHSKWKTKQREGSVSDALAFLGVANVQHNSDPRIYQRLPTIVDRHEAEAVQQPQDAGQAAKHGVGLNGAVAGYKYKEVVRKRAEREDLVGVECPDCRRFYAACQTWSSAPPGAAPQCGHALQEARRKGGGAGAPEGLLTREQLRQNASRHRYHYEPPATPPGFWDMGFMDSLDSRTWQDKEQK</sequence>
<feature type="coiled-coil region" evidence="4">
    <location>
        <begin position="114"/>
        <end position="141"/>
    </location>
</feature>
<feature type="region of interest" description="Disordered" evidence="5">
    <location>
        <begin position="815"/>
        <end position="835"/>
    </location>
</feature>
<keyword evidence="3" id="KW-0539">Nucleus</keyword>
<dbReference type="GO" id="GO:0010792">
    <property type="term" value="P:DNA double-strand break processing involved in repair via single-strand annealing"/>
    <property type="evidence" value="ECO:0007669"/>
    <property type="project" value="TreeGrafter"/>
</dbReference>
<feature type="coiled-coil region" evidence="4">
    <location>
        <begin position="237"/>
        <end position="293"/>
    </location>
</feature>
<feature type="region of interest" description="Disordered" evidence="5">
    <location>
        <begin position="194"/>
        <end position="234"/>
    </location>
</feature>
<dbReference type="GO" id="GO:0003684">
    <property type="term" value="F:damaged DNA binding"/>
    <property type="evidence" value="ECO:0007669"/>
    <property type="project" value="TreeGrafter"/>
</dbReference>
<feature type="compositionally biased region" description="Low complexity" evidence="5">
    <location>
        <begin position="427"/>
        <end position="440"/>
    </location>
</feature>
<evidence type="ECO:0000256" key="3">
    <source>
        <dbReference type="ARBA" id="ARBA00023242"/>
    </source>
</evidence>
<evidence type="ECO:0000259" key="6">
    <source>
        <dbReference type="Pfam" id="PF08573"/>
    </source>
</evidence>
<feature type="compositionally biased region" description="Basic and acidic residues" evidence="5">
    <location>
        <begin position="405"/>
        <end position="419"/>
    </location>
</feature>
<feature type="region of interest" description="Disordered" evidence="5">
    <location>
        <begin position="656"/>
        <end position="715"/>
    </location>
</feature>
<evidence type="ECO:0000256" key="5">
    <source>
        <dbReference type="SAM" id="MobiDB-lite"/>
    </source>
</evidence>
<protein>
    <recommendedName>
        <fullName evidence="6">DNA endonuclease activator Ctp1 C-terminal domain-containing protein</fullName>
    </recommendedName>
</protein>
<dbReference type="InterPro" id="IPR033316">
    <property type="entry name" value="RBBP8-like"/>
</dbReference>
<reference evidence="7 8" key="1">
    <citation type="submission" date="2023-10" db="EMBL/GenBank/DDBJ databases">
        <authorList>
            <person name="Maclean D."/>
            <person name="Macfadyen A."/>
        </authorList>
    </citation>
    <scope>NUCLEOTIDE SEQUENCE [LARGE SCALE GENOMIC DNA]</scope>
</reference>
<feature type="domain" description="DNA endonuclease activator Ctp1 C-terminal" evidence="6">
    <location>
        <begin position="916"/>
        <end position="1010"/>
    </location>
</feature>
<name>A0AAV1IFT9_9CHLO</name>
<comment type="caution">
    <text evidence="7">The sequence shown here is derived from an EMBL/GenBank/DDBJ whole genome shotgun (WGS) entry which is preliminary data.</text>
</comment>
<feature type="compositionally biased region" description="Polar residues" evidence="5">
    <location>
        <begin position="346"/>
        <end position="365"/>
    </location>
</feature>
<feature type="compositionally biased region" description="Basic and acidic residues" evidence="5">
    <location>
        <begin position="656"/>
        <end position="672"/>
    </location>
</feature>
<dbReference type="AlphaFoldDB" id="A0AAV1IFT9"/>
<comment type="subcellular location">
    <subcellularLocation>
        <location evidence="1">Nucleus</location>
    </subcellularLocation>
</comment>
<evidence type="ECO:0000256" key="4">
    <source>
        <dbReference type="SAM" id="Coils"/>
    </source>
</evidence>
<dbReference type="EMBL" id="CAUYUE010000011">
    <property type="protein sequence ID" value="CAK0784864.1"/>
    <property type="molecule type" value="Genomic_DNA"/>
</dbReference>